<evidence type="ECO:0000256" key="1">
    <source>
        <dbReference type="SAM" id="MobiDB-lite"/>
    </source>
</evidence>
<feature type="compositionally biased region" description="Basic and acidic residues" evidence="1">
    <location>
        <begin position="12"/>
        <end position="36"/>
    </location>
</feature>
<protein>
    <submittedName>
        <fullName evidence="2">Uncharacterized protein</fullName>
    </submittedName>
</protein>
<feature type="compositionally biased region" description="Basic and acidic residues" evidence="1">
    <location>
        <begin position="63"/>
        <end position="92"/>
    </location>
</feature>
<proteinExistence type="predicted"/>
<dbReference type="EMBL" id="OV725079">
    <property type="protein sequence ID" value="CAH1396717.1"/>
    <property type="molecule type" value="Genomic_DNA"/>
</dbReference>
<gene>
    <name evidence="2" type="ORF">NEZAVI_LOCUS6732</name>
</gene>
<dbReference type="Proteomes" id="UP001152798">
    <property type="component" value="Chromosome 3"/>
</dbReference>
<organism evidence="2 3">
    <name type="scientific">Nezara viridula</name>
    <name type="common">Southern green stink bug</name>
    <name type="synonym">Cimex viridulus</name>
    <dbReference type="NCBI Taxonomy" id="85310"/>
    <lineage>
        <taxon>Eukaryota</taxon>
        <taxon>Metazoa</taxon>
        <taxon>Ecdysozoa</taxon>
        <taxon>Arthropoda</taxon>
        <taxon>Hexapoda</taxon>
        <taxon>Insecta</taxon>
        <taxon>Pterygota</taxon>
        <taxon>Neoptera</taxon>
        <taxon>Paraneoptera</taxon>
        <taxon>Hemiptera</taxon>
        <taxon>Heteroptera</taxon>
        <taxon>Panheteroptera</taxon>
        <taxon>Pentatomomorpha</taxon>
        <taxon>Pentatomoidea</taxon>
        <taxon>Pentatomidae</taxon>
        <taxon>Pentatominae</taxon>
        <taxon>Nezara</taxon>
    </lineage>
</organism>
<reference evidence="2" key="1">
    <citation type="submission" date="2022-01" db="EMBL/GenBank/DDBJ databases">
        <authorList>
            <person name="King R."/>
        </authorList>
    </citation>
    <scope>NUCLEOTIDE SEQUENCE</scope>
</reference>
<name>A0A9P0MN46_NEZVI</name>
<evidence type="ECO:0000313" key="3">
    <source>
        <dbReference type="Proteomes" id="UP001152798"/>
    </source>
</evidence>
<keyword evidence="3" id="KW-1185">Reference proteome</keyword>
<feature type="region of interest" description="Disordered" evidence="1">
    <location>
        <begin position="1"/>
        <end position="93"/>
    </location>
</feature>
<feature type="compositionally biased region" description="Acidic residues" evidence="1">
    <location>
        <begin position="51"/>
        <end position="62"/>
    </location>
</feature>
<sequence>MDQTVYGLVSKRAREEERTPADRLGQGDKEDLRESSMEESNIGEERVEADGTVEVDDEEAEGKEDTDAREEGDAEEGHWLDPDRPRLEDPLGDRLVPPGPAQLLAVQGARHLQFFSPSVIQSDHHCLRVCNHIICSYHLPQKGTKNYGAEQTAKISFKVKENWVDEATVLELTLSGKSAKKGLIKAYEGGRKT</sequence>
<accession>A0A9P0MN46</accession>
<evidence type="ECO:0000313" key="2">
    <source>
        <dbReference type="EMBL" id="CAH1396717.1"/>
    </source>
</evidence>
<dbReference type="AlphaFoldDB" id="A0A9P0MN46"/>